<dbReference type="SUPFAM" id="SSF50729">
    <property type="entry name" value="PH domain-like"/>
    <property type="match status" value="1"/>
</dbReference>
<dbReference type="Gene3D" id="2.30.29.50">
    <property type="entry name" value="Bacterial Pleckstrin homology domain"/>
    <property type="match status" value="1"/>
</dbReference>
<dbReference type="CDD" id="cd13225">
    <property type="entry name" value="PH-like_bacteria"/>
    <property type="match status" value="1"/>
</dbReference>
<organism evidence="2 3">
    <name type="scientific">Rothia amarae</name>
    <dbReference type="NCBI Taxonomy" id="169480"/>
    <lineage>
        <taxon>Bacteria</taxon>
        <taxon>Bacillati</taxon>
        <taxon>Actinomycetota</taxon>
        <taxon>Actinomycetes</taxon>
        <taxon>Micrococcales</taxon>
        <taxon>Micrococcaceae</taxon>
        <taxon>Rothia</taxon>
    </lineage>
</organism>
<dbReference type="Pfam" id="PF08000">
    <property type="entry name" value="bPH_1"/>
    <property type="match status" value="1"/>
</dbReference>
<dbReference type="KEGG" id="rama:IDM48_06670"/>
<proteinExistence type="predicted"/>
<evidence type="ECO:0000313" key="2">
    <source>
        <dbReference type="EMBL" id="QNV41015.1"/>
    </source>
</evidence>
<dbReference type="AlphaFoldDB" id="A0A7H2BMW9"/>
<feature type="domain" description="Bacterial Pleckstrin homology" evidence="1">
    <location>
        <begin position="9"/>
        <end position="122"/>
    </location>
</feature>
<dbReference type="Proteomes" id="UP000516421">
    <property type="component" value="Chromosome"/>
</dbReference>
<name>A0A7H2BMW9_9MICC</name>
<sequence>MPTPTTNAILAWTLISEIQHPADLPQILTTNEHPIVSFKTFRDSATFTNKRLIVRDAQGLTGKKVEMYSLPYSSIHMWSSENSASSLDRDEELELWTKMGHIKIRIRKGLDVRKIDRLISENVLK</sequence>
<dbReference type="InterPro" id="IPR012544">
    <property type="entry name" value="PHb"/>
</dbReference>
<accession>A0A7H2BMW9</accession>
<dbReference type="EMBL" id="CP061538">
    <property type="protein sequence ID" value="QNV41015.1"/>
    <property type="molecule type" value="Genomic_DNA"/>
</dbReference>
<keyword evidence="3" id="KW-1185">Reference proteome</keyword>
<evidence type="ECO:0000313" key="3">
    <source>
        <dbReference type="Proteomes" id="UP000516421"/>
    </source>
</evidence>
<gene>
    <name evidence="2" type="ORF">IDM48_06670</name>
</gene>
<reference evidence="2 3" key="1">
    <citation type="submission" date="2020-09" db="EMBL/GenBank/DDBJ databases">
        <title>Investigation of environmental microbe.</title>
        <authorList>
            <person name="Ou Y."/>
            <person name="Kang Q."/>
        </authorList>
    </citation>
    <scope>NUCLEOTIDE SEQUENCE [LARGE SCALE GENOMIC DNA]</scope>
    <source>
        <strain evidence="2 3">KJZ-9</strain>
    </source>
</reference>
<dbReference type="InterPro" id="IPR037063">
    <property type="entry name" value="PHb_sf"/>
</dbReference>
<evidence type="ECO:0000259" key="1">
    <source>
        <dbReference type="Pfam" id="PF08000"/>
    </source>
</evidence>
<protein>
    <submittedName>
        <fullName evidence="2">PH domain-containing protein</fullName>
    </submittedName>
</protein>